<name>A3IRA9_9CHRO</name>
<keyword evidence="1" id="KW-1133">Transmembrane helix</keyword>
<evidence type="ECO:0000313" key="3">
    <source>
        <dbReference type="Proteomes" id="UP000003781"/>
    </source>
</evidence>
<comment type="caution">
    <text evidence="2">The sequence shown here is derived from an EMBL/GenBank/DDBJ whole genome shotgun (WGS) entry which is preliminary data.</text>
</comment>
<gene>
    <name evidence="2" type="ORF">CY0110_21025</name>
</gene>
<dbReference type="InterPro" id="IPR048069">
    <property type="entry name" value="Thylak_slr1796"/>
</dbReference>
<evidence type="ECO:0008006" key="4">
    <source>
        <dbReference type="Google" id="ProtNLM"/>
    </source>
</evidence>
<dbReference type="SUPFAM" id="SSF52833">
    <property type="entry name" value="Thioredoxin-like"/>
    <property type="match status" value="1"/>
</dbReference>
<sequence>MRLLNCISEQVYTELSRSGTGNRKQFSKLLIKVCLIGLLSFVISFNSWGVSSALAAIDDDRLDGNIFVVYAGNGSLVPAKLSLKGSLDREMPTVLVYYLDDSRDCKQFAIVVSRIQEFYGRAANIIPISVDAIPVKDTYTKEEPGYYYQDIIPQTVILDGEGNKVFDGKGQVKYEAVDDVLREVFDLLPRSESLELRRRTVNEFNDELVTQ</sequence>
<organism evidence="2 3">
    <name type="scientific">Crocosphaera chwakensis CCY0110</name>
    <dbReference type="NCBI Taxonomy" id="391612"/>
    <lineage>
        <taxon>Bacteria</taxon>
        <taxon>Bacillati</taxon>
        <taxon>Cyanobacteriota</taxon>
        <taxon>Cyanophyceae</taxon>
        <taxon>Oscillatoriophycideae</taxon>
        <taxon>Chroococcales</taxon>
        <taxon>Aphanothecaceae</taxon>
        <taxon>Crocosphaera</taxon>
        <taxon>Crocosphaera chwakensis</taxon>
    </lineage>
</organism>
<dbReference type="Gene3D" id="3.40.30.10">
    <property type="entry name" value="Glutaredoxin"/>
    <property type="match status" value="1"/>
</dbReference>
<dbReference type="RefSeq" id="WP_008275920.1">
    <property type="nucleotide sequence ID" value="NZ_AAXW01000018.1"/>
</dbReference>
<keyword evidence="1" id="KW-0472">Membrane</keyword>
<dbReference type="EMBL" id="AAXW01000018">
    <property type="protein sequence ID" value="EAZ90911.1"/>
    <property type="molecule type" value="Genomic_DNA"/>
</dbReference>
<dbReference type="eggNOG" id="COG3118">
    <property type="taxonomic scope" value="Bacteria"/>
</dbReference>
<evidence type="ECO:0000313" key="2">
    <source>
        <dbReference type="EMBL" id="EAZ90911.1"/>
    </source>
</evidence>
<dbReference type="AlphaFoldDB" id="A3IRA9"/>
<feature type="transmembrane region" description="Helical" evidence="1">
    <location>
        <begin position="29"/>
        <end position="48"/>
    </location>
</feature>
<dbReference type="NCBIfam" id="NF038096">
    <property type="entry name" value="thylak_slr1796"/>
    <property type="match status" value="1"/>
</dbReference>
<dbReference type="Proteomes" id="UP000003781">
    <property type="component" value="Unassembled WGS sequence"/>
</dbReference>
<reference evidence="2 3" key="1">
    <citation type="submission" date="2007-03" db="EMBL/GenBank/DDBJ databases">
        <authorList>
            <person name="Stal L."/>
            <person name="Ferriera S."/>
            <person name="Johnson J."/>
            <person name="Kravitz S."/>
            <person name="Beeson K."/>
            <person name="Sutton G."/>
            <person name="Rogers Y.-H."/>
            <person name="Friedman R."/>
            <person name="Frazier M."/>
            <person name="Venter J.C."/>
        </authorList>
    </citation>
    <scope>NUCLEOTIDE SEQUENCE [LARGE SCALE GENOMIC DNA]</scope>
    <source>
        <strain evidence="2 3">CCY0110</strain>
    </source>
</reference>
<keyword evidence="3" id="KW-1185">Reference proteome</keyword>
<keyword evidence="1" id="KW-0812">Transmembrane</keyword>
<dbReference type="InterPro" id="IPR036249">
    <property type="entry name" value="Thioredoxin-like_sf"/>
</dbReference>
<proteinExistence type="predicted"/>
<accession>A3IRA9</accession>
<evidence type="ECO:0000256" key="1">
    <source>
        <dbReference type="SAM" id="Phobius"/>
    </source>
</evidence>
<protein>
    <recommendedName>
        <fullName evidence="4">Thioredoxin family protein</fullName>
    </recommendedName>
</protein>